<dbReference type="InterPro" id="IPR001810">
    <property type="entry name" value="F-box_dom"/>
</dbReference>
<dbReference type="RefSeq" id="XP_022404669.1">
    <property type="nucleotide sequence ID" value="XM_022539415.1"/>
</dbReference>
<dbReference type="Proteomes" id="UP000184300">
    <property type="component" value="Unassembled WGS sequence"/>
</dbReference>
<protein>
    <recommendedName>
        <fullName evidence="1">F-box domain-containing protein</fullName>
    </recommendedName>
</protein>
<feature type="domain" description="F-box" evidence="1">
    <location>
        <begin position="3"/>
        <end position="45"/>
    </location>
</feature>
<name>A0A1L9VVR0_ASPGL</name>
<organism evidence="2 3">
    <name type="scientific">Aspergillus glaucus CBS 516.65</name>
    <dbReference type="NCBI Taxonomy" id="1160497"/>
    <lineage>
        <taxon>Eukaryota</taxon>
        <taxon>Fungi</taxon>
        <taxon>Dikarya</taxon>
        <taxon>Ascomycota</taxon>
        <taxon>Pezizomycotina</taxon>
        <taxon>Eurotiomycetes</taxon>
        <taxon>Eurotiomycetidae</taxon>
        <taxon>Eurotiales</taxon>
        <taxon>Aspergillaceae</taxon>
        <taxon>Aspergillus</taxon>
        <taxon>Aspergillus subgen. Aspergillus</taxon>
    </lineage>
</organism>
<gene>
    <name evidence="2" type="ORF">ASPGLDRAFT_1012574</name>
</gene>
<dbReference type="Pfam" id="PF12937">
    <property type="entry name" value="F-box-like"/>
    <property type="match status" value="1"/>
</dbReference>
<evidence type="ECO:0000259" key="1">
    <source>
        <dbReference type="Pfam" id="PF12937"/>
    </source>
</evidence>
<dbReference type="VEuPathDB" id="FungiDB:ASPGLDRAFT_1012574"/>
<keyword evidence="3" id="KW-1185">Reference proteome</keyword>
<evidence type="ECO:0000313" key="2">
    <source>
        <dbReference type="EMBL" id="OJJ87986.1"/>
    </source>
</evidence>
<proteinExistence type="predicted"/>
<dbReference type="SUPFAM" id="SSF81383">
    <property type="entry name" value="F-box domain"/>
    <property type="match status" value="1"/>
</dbReference>
<accession>A0A1L9VVR0</accession>
<dbReference type="AlphaFoldDB" id="A0A1L9VVR0"/>
<dbReference type="EMBL" id="KV878890">
    <property type="protein sequence ID" value="OJJ87986.1"/>
    <property type="molecule type" value="Genomic_DNA"/>
</dbReference>
<dbReference type="OrthoDB" id="2520703at2759"/>
<dbReference type="STRING" id="1160497.A0A1L9VVR0"/>
<evidence type="ECO:0000313" key="3">
    <source>
        <dbReference type="Proteomes" id="UP000184300"/>
    </source>
</evidence>
<reference evidence="3" key="1">
    <citation type="journal article" date="2017" name="Genome Biol.">
        <title>Comparative genomics reveals high biological diversity and specific adaptations in the industrially and medically important fungal genus Aspergillus.</title>
        <authorList>
            <person name="de Vries R.P."/>
            <person name="Riley R."/>
            <person name="Wiebenga A."/>
            <person name="Aguilar-Osorio G."/>
            <person name="Amillis S."/>
            <person name="Uchima C.A."/>
            <person name="Anderluh G."/>
            <person name="Asadollahi M."/>
            <person name="Askin M."/>
            <person name="Barry K."/>
            <person name="Battaglia E."/>
            <person name="Bayram O."/>
            <person name="Benocci T."/>
            <person name="Braus-Stromeyer S.A."/>
            <person name="Caldana C."/>
            <person name="Canovas D."/>
            <person name="Cerqueira G.C."/>
            <person name="Chen F."/>
            <person name="Chen W."/>
            <person name="Choi C."/>
            <person name="Clum A."/>
            <person name="Dos Santos R.A."/>
            <person name="Damasio A.R."/>
            <person name="Diallinas G."/>
            <person name="Emri T."/>
            <person name="Fekete E."/>
            <person name="Flipphi M."/>
            <person name="Freyberg S."/>
            <person name="Gallo A."/>
            <person name="Gournas C."/>
            <person name="Habgood R."/>
            <person name="Hainaut M."/>
            <person name="Harispe M.L."/>
            <person name="Henrissat B."/>
            <person name="Hilden K.S."/>
            <person name="Hope R."/>
            <person name="Hossain A."/>
            <person name="Karabika E."/>
            <person name="Karaffa L."/>
            <person name="Karanyi Z."/>
            <person name="Krasevec N."/>
            <person name="Kuo A."/>
            <person name="Kusch H."/>
            <person name="LaButti K."/>
            <person name="Lagendijk E.L."/>
            <person name="Lapidus A."/>
            <person name="Levasseur A."/>
            <person name="Lindquist E."/>
            <person name="Lipzen A."/>
            <person name="Logrieco A.F."/>
            <person name="MacCabe A."/>
            <person name="Maekelae M.R."/>
            <person name="Malavazi I."/>
            <person name="Melin P."/>
            <person name="Meyer V."/>
            <person name="Mielnichuk N."/>
            <person name="Miskei M."/>
            <person name="Molnar A.P."/>
            <person name="Mule G."/>
            <person name="Ngan C.Y."/>
            <person name="Orejas M."/>
            <person name="Orosz E."/>
            <person name="Ouedraogo J.P."/>
            <person name="Overkamp K.M."/>
            <person name="Park H.-S."/>
            <person name="Perrone G."/>
            <person name="Piumi F."/>
            <person name="Punt P.J."/>
            <person name="Ram A.F."/>
            <person name="Ramon A."/>
            <person name="Rauscher S."/>
            <person name="Record E."/>
            <person name="Riano-Pachon D.M."/>
            <person name="Robert V."/>
            <person name="Roehrig J."/>
            <person name="Ruller R."/>
            <person name="Salamov A."/>
            <person name="Salih N.S."/>
            <person name="Samson R.A."/>
            <person name="Sandor E."/>
            <person name="Sanguinetti M."/>
            <person name="Schuetze T."/>
            <person name="Sepcic K."/>
            <person name="Shelest E."/>
            <person name="Sherlock G."/>
            <person name="Sophianopoulou V."/>
            <person name="Squina F.M."/>
            <person name="Sun H."/>
            <person name="Susca A."/>
            <person name="Todd R.B."/>
            <person name="Tsang A."/>
            <person name="Unkles S.E."/>
            <person name="van de Wiele N."/>
            <person name="van Rossen-Uffink D."/>
            <person name="Oliveira J.V."/>
            <person name="Vesth T.C."/>
            <person name="Visser J."/>
            <person name="Yu J.-H."/>
            <person name="Zhou M."/>
            <person name="Andersen M.R."/>
            <person name="Archer D.B."/>
            <person name="Baker S.E."/>
            <person name="Benoit I."/>
            <person name="Brakhage A.A."/>
            <person name="Braus G.H."/>
            <person name="Fischer R."/>
            <person name="Frisvad J.C."/>
            <person name="Goldman G.H."/>
            <person name="Houbraken J."/>
            <person name="Oakley B."/>
            <person name="Pocsi I."/>
            <person name="Scazzocchio C."/>
            <person name="Seiboth B."/>
            <person name="vanKuyk P.A."/>
            <person name="Wortman J."/>
            <person name="Dyer P.S."/>
            <person name="Grigoriev I.V."/>
        </authorList>
    </citation>
    <scope>NUCLEOTIDE SEQUENCE [LARGE SCALE GENOMIC DNA]</scope>
    <source>
        <strain evidence="3">CBS 516.65</strain>
    </source>
</reference>
<sequence>MLQRLPPEILLLIFRHFHHEFDRQDLLSICHVSRAFRQLMQPILFSKFDVDIGPGEFYANNFVPLALFTRTVLSRVDIQKATREMIVRGQDDPILWNDGRDTSSLSTETLTALVDEMKRLGIDKNTHSRYSTDMISGEINPILVVLAANLERLEMLKISFVTYYMSSLLNMFDTGMAQPYFSKLTSIDLELVCVDEDPAMDVIYLERILPLLALPRLQHFGANRCLGDDAYQPEEDTLPNAMNISSISLVDSCLDHLTMVDLIMASESLKSFTYVVNVDIIENLENSDPINTEELLDVLSCHEETLTEVHIEMKERRGGLGERPTKFESFAPLRNLRELDIEQATITDALELPESLQVLRVRTCTRPVFELVDFLVKEKKRRFCNLEVVKVAPRSMPCTAMLGMEPSFLDVRVFTGEESKVTEFKEQVQRLEAIIRGADFKFYAECMSYNIMSRRMREGLEGKEDAERISGRYDIPEAE</sequence>
<dbReference type="InterPro" id="IPR036047">
    <property type="entry name" value="F-box-like_dom_sf"/>
</dbReference>
<dbReference type="Gene3D" id="1.20.1280.50">
    <property type="match status" value="1"/>
</dbReference>
<dbReference type="GeneID" id="34455676"/>